<protein>
    <submittedName>
        <fullName evidence="2">Uncharacterized protein</fullName>
    </submittedName>
</protein>
<evidence type="ECO:0000313" key="3">
    <source>
        <dbReference type="Proteomes" id="UP000729402"/>
    </source>
</evidence>
<comment type="caution">
    <text evidence="2">The sequence shown here is derived from an EMBL/GenBank/DDBJ whole genome shotgun (WGS) entry which is preliminary data.</text>
</comment>
<reference evidence="2" key="1">
    <citation type="journal article" date="2021" name="bioRxiv">
        <title>Whole Genome Assembly and Annotation of Northern Wild Rice, Zizania palustris L., Supports a Whole Genome Duplication in the Zizania Genus.</title>
        <authorList>
            <person name="Haas M."/>
            <person name="Kono T."/>
            <person name="Macchietto M."/>
            <person name="Millas R."/>
            <person name="McGilp L."/>
            <person name="Shao M."/>
            <person name="Duquette J."/>
            <person name="Hirsch C.N."/>
            <person name="Kimball J."/>
        </authorList>
    </citation>
    <scope>NUCLEOTIDE SEQUENCE</scope>
    <source>
        <tissue evidence="2">Fresh leaf tissue</tissue>
    </source>
</reference>
<proteinExistence type="predicted"/>
<dbReference type="OrthoDB" id="10532387at2759"/>
<gene>
    <name evidence="2" type="ORF">GUJ93_ZPchr0005g14319</name>
</gene>
<keyword evidence="3" id="KW-1185">Reference proteome</keyword>
<accession>A0A8J5SXJ7</accession>
<reference evidence="2" key="2">
    <citation type="submission" date="2021-02" db="EMBL/GenBank/DDBJ databases">
        <authorList>
            <person name="Kimball J.A."/>
            <person name="Haas M.W."/>
            <person name="Macchietto M."/>
            <person name="Kono T."/>
            <person name="Duquette J."/>
            <person name="Shao M."/>
        </authorList>
    </citation>
    <scope>NUCLEOTIDE SEQUENCE</scope>
    <source>
        <tissue evidence="2">Fresh leaf tissue</tissue>
    </source>
</reference>
<feature type="region of interest" description="Disordered" evidence="1">
    <location>
        <begin position="1"/>
        <end position="39"/>
    </location>
</feature>
<dbReference type="Proteomes" id="UP000729402">
    <property type="component" value="Unassembled WGS sequence"/>
</dbReference>
<feature type="region of interest" description="Disordered" evidence="1">
    <location>
        <begin position="65"/>
        <end position="120"/>
    </location>
</feature>
<sequence>MSPRVSPDMIPAKSTRKQDMPAYAHHPTDPNGVSSPCTSRAVMLTPDAAATRAAAARLADRALPSATAAIAPNPPPMRHRQPEHHRPGPPRPMRWYMDGSEERTTTTSRRGRRRRKAAVGCGCRKPGWQLIGRFPSGHVD</sequence>
<dbReference type="EMBL" id="JAAALK010000284">
    <property type="protein sequence ID" value="KAG8068890.1"/>
    <property type="molecule type" value="Genomic_DNA"/>
</dbReference>
<dbReference type="AlphaFoldDB" id="A0A8J5SXJ7"/>
<organism evidence="2 3">
    <name type="scientific">Zizania palustris</name>
    <name type="common">Northern wild rice</name>
    <dbReference type="NCBI Taxonomy" id="103762"/>
    <lineage>
        <taxon>Eukaryota</taxon>
        <taxon>Viridiplantae</taxon>
        <taxon>Streptophyta</taxon>
        <taxon>Embryophyta</taxon>
        <taxon>Tracheophyta</taxon>
        <taxon>Spermatophyta</taxon>
        <taxon>Magnoliopsida</taxon>
        <taxon>Liliopsida</taxon>
        <taxon>Poales</taxon>
        <taxon>Poaceae</taxon>
        <taxon>BOP clade</taxon>
        <taxon>Oryzoideae</taxon>
        <taxon>Oryzeae</taxon>
        <taxon>Zizaniinae</taxon>
        <taxon>Zizania</taxon>
    </lineage>
</organism>
<evidence type="ECO:0000256" key="1">
    <source>
        <dbReference type="SAM" id="MobiDB-lite"/>
    </source>
</evidence>
<evidence type="ECO:0000313" key="2">
    <source>
        <dbReference type="EMBL" id="KAG8068890.1"/>
    </source>
</evidence>
<name>A0A8J5SXJ7_ZIZPA</name>